<evidence type="ECO:0000256" key="1">
    <source>
        <dbReference type="SAM" id="Phobius"/>
    </source>
</evidence>
<proteinExistence type="predicted"/>
<keyword evidence="1" id="KW-1133">Transmembrane helix</keyword>
<evidence type="ECO:0000313" key="4">
    <source>
        <dbReference type="Proteomes" id="UP000029391"/>
    </source>
</evidence>
<feature type="domain" description="YdbS-like PH" evidence="2">
    <location>
        <begin position="39"/>
        <end position="115"/>
    </location>
</feature>
<accession>A0A091BA56</accession>
<feature type="transmembrane region" description="Helical" evidence="1">
    <location>
        <begin position="20"/>
        <end position="37"/>
    </location>
</feature>
<dbReference type="RefSeq" id="WP_051240144.1">
    <property type="nucleotide sequence ID" value="NZ_AUFF01000016.1"/>
</dbReference>
<dbReference type="Proteomes" id="UP000029391">
    <property type="component" value="Unassembled WGS sequence"/>
</dbReference>
<comment type="caution">
    <text evidence="3">The sequence shown here is derived from an EMBL/GenBank/DDBJ whole genome shotgun (WGS) entry which is preliminary data.</text>
</comment>
<dbReference type="eggNOG" id="COG3428">
    <property type="taxonomic scope" value="Bacteria"/>
</dbReference>
<dbReference type="PANTHER" id="PTHR37938:SF1">
    <property type="entry name" value="BLL0215 PROTEIN"/>
    <property type="match status" value="1"/>
</dbReference>
<organism evidence="3 4">
    <name type="scientific">Arenimonas composti TR7-09 = DSM 18010</name>
    <dbReference type="NCBI Taxonomy" id="1121013"/>
    <lineage>
        <taxon>Bacteria</taxon>
        <taxon>Pseudomonadati</taxon>
        <taxon>Pseudomonadota</taxon>
        <taxon>Gammaproteobacteria</taxon>
        <taxon>Lysobacterales</taxon>
        <taxon>Lysobacteraceae</taxon>
        <taxon>Arenimonas</taxon>
    </lineage>
</organism>
<sequence length="147" mass="17048">MSSEERVEWTGTPSQVQNLGWWLGIVTIPWALWRWLVTRNTVYTLTTERLLVRRGVFNRVTEDLELYRVRDTRLEQPFWQRLFGCGEVVLFTTDASTPEVHLTWLKDAARIRESIRKFSEARRDAKRVRTLEAGGGGGLGDSDHSLD</sequence>
<gene>
    <name evidence="3" type="ORF">P873_10240</name>
</gene>
<dbReference type="EMBL" id="AWXU01000033">
    <property type="protein sequence ID" value="KFN49523.1"/>
    <property type="molecule type" value="Genomic_DNA"/>
</dbReference>
<keyword evidence="4" id="KW-1185">Reference proteome</keyword>
<evidence type="ECO:0000259" key="2">
    <source>
        <dbReference type="Pfam" id="PF03703"/>
    </source>
</evidence>
<evidence type="ECO:0000313" key="3">
    <source>
        <dbReference type="EMBL" id="KFN49523.1"/>
    </source>
</evidence>
<keyword evidence="1" id="KW-0472">Membrane</keyword>
<dbReference type="STRING" id="1121013.GCA_000426365_02834"/>
<protein>
    <recommendedName>
        <fullName evidence="2">YdbS-like PH domain-containing protein</fullName>
    </recommendedName>
</protein>
<dbReference type="OrthoDB" id="155986at2"/>
<dbReference type="Pfam" id="PF03703">
    <property type="entry name" value="bPH_2"/>
    <property type="match status" value="1"/>
</dbReference>
<name>A0A091BA56_9GAMM</name>
<reference evidence="3 4" key="1">
    <citation type="submission" date="2013-09" db="EMBL/GenBank/DDBJ databases">
        <title>Genome sequencing of Arenimonas composti.</title>
        <authorList>
            <person name="Chen F."/>
            <person name="Wang G."/>
        </authorList>
    </citation>
    <scope>NUCLEOTIDE SEQUENCE [LARGE SCALE GENOMIC DNA]</scope>
    <source>
        <strain evidence="3 4">TR7-09</strain>
    </source>
</reference>
<dbReference type="InterPro" id="IPR005182">
    <property type="entry name" value="YdbS-like_PH"/>
</dbReference>
<dbReference type="PANTHER" id="PTHR37938">
    <property type="entry name" value="BLL0215 PROTEIN"/>
    <property type="match status" value="1"/>
</dbReference>
<dbReference type="AlphaFoldDB" id="A0A091BA56"/>
<keyword evidence="1" id="KW-0812">Transmembrane</keyword>